<dbReference type="SUPFAM" id="SSF47413">
    <property type="entry name" value="lambda repressor-like DNA-binding domains"/>
    <property type="match status" value="1"/>
</dbReference>
<dbReference type="RefSeq" id="WP_138448626.1">
    <property type="nucleotide sequence ID" value="NZ_VBUT01000006.1"/>
</dbReference>
<dbReference type="Pfam" id="PF19054">
    <property type="entry name" value="DUF5753"/>
    <property type="match status" value="1"/>
</dbReference>
<protein>
    <submittedName>
        <fullName evidence="2">Helix-turn-helix domain-containing protein</fullName>
    </submittedName>
</protein>
<evidence type="ECO:0000313" key="3">
    <source>
        <dbReference type="Proteomes" id="UP000306378"/>
    </source>
</evidence>
<evidence type="ECO:0000259" key="1">
    <source>
        <dbReference type="PROSITE" id="PS50943"/>
    </source>
</evidence>
<dbReference type="Proteomes" id="UP000306378">
    <property type="component" value="Unassembled WGS sequence"/>
</dbReference>
<feature type="domain" description="HTH cro/C1-type" evidence="1">
    <location>
        <begin position="19"/>
        <end position="74"/>
    </location>
</feature>
<organism evidence="2 3">
    <name type="scientific">Nocardia cyriacigeorgica</name>
    <dbReference type="NCBI Taxonomy" id="135487"/>
    <lineage>
        <taxon>Bacteria</taxon>
        <taxon>Bacillati</taxon>
        <taxon>Actinomycetota</taxon>
        <taxon>Actinomycetes</taxon>
        <taxon>Mycobacteriales</taxon>
        <taxon>Nocardiaceae</taxon>
        <taxon>Nocardia</taxon>
    </lineage>
</organism>
<gene>
    <name evidence="2" type="ORF">FEK34_16000</name>
</gene>
<dbReference type="PROSITE" id="PS50943">
    <property type="entry name" value="HTH_CROC1"/>
    <property type="match status" value="1"/>
</dbReference>
<comment type="caution">
    <text evidence="2">The sequence shown here is derived from an EMBL/GenBank/DDBJ whole genome shotgun (WGS) entry which is preliminary data.</text>
</comment>
<proteinExistence type="predicted"/>
<dbReference type="SMART" id="SM00530">
    <property type="entry name" value="HTH_XRE"/>
    <property type="match status" value="1"/>
</dbReference>
<sequence length="294" mass="33886">MQTESSPTTLPRRVLGRRLRELREARELSRARAAQQVQMGAQTLWRLESGRGSEVKRMVINALCDLYESEESDRRELLWLAEESRKEGWWQSYTDAMVPEVEVFLGLEQAAKRVFSWQRTTLPGLVQTPGYRRAMGDVFGAEWRAVDREREIDLVAKRQARLDDVENFTLEVMLCESVLRHCIGSRECMGEQLDHLLRVSERPNVSIRVVEFSAPNHLGLMTKDFVYLEFPEHLNPVLNEPPVVYVEGFTGNLYLDKLNEITPYQAACASIAQVALDERDTRSLIEARAKEYKP</sequence>
<dbReference type="InterPro" id="IPR043917">
    <property type="entry name" value="DUF5753"/>
</dbReference>
<dbReference type="Gene3D" id="1.10.260.40">
    <property type="entry name" value="lambda repressor-like DNA-binding domains"/>
    <property type="match status" value="1"/>
</dbReference>
<name>A0A5R8NLE0_9NOCA</name>
<accession>A0A5R8NLE0</accession>
<dbReference type="AlphaFoldDB" id="A0A5R8NLE0"/>
<evidence type="ECO:0000313" key="2">
    <source>
        <dbReference type="EMBL" id="TLF76441.1"/>
    </source>
</evidence>
<dbReference type="InterPro" id="IPR010982">
    <property type="entry name" value="Lambda_DNA-bd_dom_sf"/>
</dbReference>
<dbReference type="EMBL" id="VBUT01000006">
    <property type="protein sequence ID" value="TLF76441.1"/>
    <property type="molecule type" value="Genomic_DNA"/>
</dbReference>
<dbReference type="GO" id="GO:0003677">
    <property type="term" value="F:DNA binding"/>
    <property type="evidence" value="ECO:0007669"/>
    <property type="project" value="InterPro"/>
</dbReference>
<dbReference type="InterPro" id="IPR001387">
    <property type="entry name" value="Cro/C1-type_HTH"/>
</dbReference>
<reference evidence="2 3" key="1">
    <citation type="submission" date="2019-05" db="EMBL/GenBank/DDBJ databases">
        <title>Genomes sequences of two Nocardia cyriacigeorgica environmental isolates, type strains Nocardia asteroides ATCC 19247 and Nocardia cyriacigeorgica DSM 44484.</title>
        <authorList>
            <person name="Vautrin F."/>
            <person name="Bergeron E."/>
            <person name="Dubost A."/>
            <person name="Abrouk D."/>
            <person name="Rodriguez Nava V."/>
            <person name="Pujic P."/>
        </authorList>
    </citation>
    <scope>NUCLEOTIDE SEQUENCE [LARGE SCALE GENOMIC DNA]</scope>
    <source>
        <strain evidence="2 3">EML 446</strain>
    </source>
</reference>
<dbReference type="Pfam" id="PF13560">
    <property type="entry name" value="HTH_31"/>
    <property type="match status" value="1"/>
</dbReference>